<feature type="transmembrane region" description="Helical" evidence="2">
    <location>
        <begin position="21"/>
        <end position="42"/>
    </location>
</feature>
<proteinExistence type="predicted"/>
<keyword evidence="4" id="KW-1185">Reference proteome</keyword>
<dbReference type="PANTHER" id="PTHR20961">
    <property type="entry name" value="GLYCOSYLTRANSFERASE"/>
    <property type="match status" value="1"/>
</dbReference>
<sequence length="414" mass="47202">MMYDDLLARSFSKHEQKRLGYGAFLGCLLIALSFCTVFKPYLGPLPVLNLKLSMGAGFKMLMVRDTSSSPPHSAEKNTSRSLPHLAENKTSSPLPYLAENITSSPLPYLAENITSSSQETAKEMVTEKIEPVTQKTEPAVTKKTEPVVKKMEPLCNVMEPRGDICEINGDARIQGTSSSISLVSSSQMSIMAEEKNNSWSIRPYARKGDRTAMSHVTEWSVKLVSSHEEIPQCNKNHSVPAVLFSQGGYTGNHFHDFTDVLIPLFLTSRQYNGEVQFLVTDRRPFWIAKFRSILQTLSRYELIDIDREQEVHCFPRVVVGLKRNLKEMTIDSSKYSYSMGDFKEFLRNTYSLKKTNAVKLRDGQRRRPRLLIISRRRSRSFTNVGEITKLARSLGYKVLILKRRPWTFQSLQKW</sequence>
<accession>A0A5N6RRA2</accession>
<protein>
    <submittedName>
        <fullName evidence="3">Uncharacterized protein</fullName>
    </submittedName>
</protein>
<dbReference type="AlphaFoldDB" id="A0A5N6RRA2"/>
<evidence type="ECO:0000313" key="4">
    <source>
        <dbReference type="Proteomes" id="UP000327013"/>
    </source>
</evidence>
<evidence type="ECO:0000256" key="1">
    <source>
        <dbReference type="SAM" id="MobiDB-lite"/>
    </source>
</evidence>
<organism evidence="3 4">
    <name type="scientific">Carpinus fangiana</name>
    <dbReference type="NCBI Taxonomy" id="176857"/>
    <lineage>
        <taxon>Eukaryota</taxon>
        <taxon>Viridiplantae</taxon>
        <taxon>Streptophyta</taxon>
        <taxon>Embryophyta</taxon>
        <taxon>Tracheophyta</taxon>
        <taxon>Spermatophyta</taxon>
        <taxon>Magnoliopsida</taxon>
        <taxon>eudicotyledons</taxon>
        <taxon>Gunneridae</taxon>
        <taxon>Pentapetalae</taxon>
        <taxon>rosids</taxon>
        <taxon>fabids</taxon>
        <taxon>Fagales</taxon>
        <taxon>Betulaceae</taxon>
        <taxon>Carpinus</taxon>
    </lineage>
</organism>
<dbReference type="OrthoDB" id="529273at2759"/>
<dbReference type="InterPro" id="IPR007657">
    <property type="entry name" value="Glycosyltransferase_61"/>
</dbReference>
<dbReference type="Proteomes" id="UP000327013">
    <property type="component" value="Chromosome 8"/>
</dbReference>
<dbReference type="GO" id="GO:0016757">
    <property type="term" value="F:glycosyltransferase activity"/>
    <property type="evidence" value="ECO:0007669"/>
    <property type="project" value="InterPro"/>
</dbReference>
<dbReference type="PANTHER" id="PTHR20961:SF5">
    <property type="entry name" value="GLYCOSYLTRANSFERASE-RELATED"/>
    <property type="match status" value="1"/>
</dbReference>
<evidence type="ECO:0000256" key="2">
    <source>
        <dbReference type="SAM" id="Phobius"/>
    </source>
</evidence>
<dbReference type="EMBL" id="CM017328">
    <property type="protein sequence ID" value="KAE8124865.1"/>
    <property type="molecule type" value="Genomic_DNA"/>
</dbReference>
<keyword evidence="2" id="KW-0472">Membrane</keyword>
<reference evidence="3 4" key="1">
    <citation type="submission" date="2019-06" db="EMBL/GenBank/DDBJ databases">
        <title>A chromosomal-level reference genome of Carpinus fangiana (Coryloideae, Betulaceae).</title>
        <authorList>
            <person name="Yang X."/>
            <person name="Wang Z."/>
            <person name="Zhang L."/>
            <person name="Hao G."/>
            <person name="Liu J."/>
            <person name="Yang Y."/>
        </authorList>
    </citation>
    <scope>NUCLEOTIDE SEQUENCE [LARGE SCALE GENOMIC DNA]</scope>
    <source>
        <strain evidence="3">Cfa_2016G</strain>
        <tissue evidence="3">Leaf</tissue>
    </source>
</reference>
<name>A0A5N6RRA2_9ROSI</name>
<keyword evidence="2" id="KW-1133">Transmembrane helix</keyword>
<keyword evidence="2" id="KW-0812">Transmembrane</keyword>
<gene>
    <name evidence="3" type="ORF">FH972_019712</name>
</gene>
<feature type="region of interest" description="Disordered" evidence="1">
    <location>
        <begin position="66"/>
        <end position="91"/>
    </location>
</feature>
<evidence type="ECO:0000313" key="3">
    <source>
        <dbReference type="EMBL" id="KAE8124865.1"/>
    </source>
</evidence>